<evidence type="ECO:0000313" key="5">
    <source>
        <dbReference type="EMBL" id="SFF30089.1"/>
    </source>
</evidence>
<dbReference type="AlphaFoldDB" id="A0A1I2HK42"/>
<dbReference type="OrthoDB" id="9778008at2"/>
<dbReference type="InterPro" id="IPR014710">
    <property type="entry name" value="RmlC-like_jellyroll"/>
</dbReference>
<dbReference type="PANTHER" id="PTHR43280:SF28">
    <property type="entry name" value="HTH-TYPE TRANSCRIPTIONAL ACTIVATOR RHAS"/>
    <property type="match status" value="1"/>
</dbReference>
<dbReference type="InterPro" id="IPR018060">
    <property type="entry name" value="HTH_AraC"/>
</dbReference>
<dbReference type="RefSeq" id="WP_046228539.1">
    <property type="nucleotide sequence ID" value="NZ_FONN01000024.1"/>
</dbReference>
<dbReference type="GO" id="GO:0043565">
    <property type="term" value="F:sequence-specific DNA binding"/>
    <property type="evidence" value="ECO:0007669"/>
    <property type="project" value="InterPro"/>
</dbReference>
<dbReference type="CDD" id="cd02208">
    <property type="entry name" value="cupin_RmlC-like"/>
    <property type="match status" value="1"/>
</dbReference>
<keyword evidence="3" id="KW-0804">Transcription</keyword>
<dbReference type="PROSITE" id="PS00041">
    <property type="entry name" value="HTH_ARAC_FAMILY_1"/>
    <property type="match status" value="1"/>
</dbReference>
<evidence type="ECO:0000256" key="2">
    <source>
        <dbReference type="ARBA" id="ARBA00023125"/>
    </source>
</evidence>
<dbReference type="PANTHER" id="PTHR43280">
    <property type="entry name" value="ARAC-FAMILY TRANSCRIPTIONAL REGULATOR"/>
    <property type="match status" value="1"/>
</dbReference>
<organism evidence="5 6">
    <name type="scientific">Paenibacillus algorifonticola</name>
    <dbReference type="NCBI Taxonomy" id="684063"/>
    <lineage>
        <taxon>Bacteria</taxon>
        <taxon>Bacillati</taxon>
        <taxon>Bacillota</taxon>
        <taxon>Bacilli</taxon>
        <taxon>Bacillales</taxon>
        <taxon>Paenibacillaceae</taxon>
        <taxon>Paenibacillus</taxon>
    </lineage>
</organism>
<dbReference type="InterPro" id="IPR013096">
    <property type="entry name" value="Cupin_2"/>
</dbReference>
<dbReference type="SMART" id="SM00342">
    <property type="entry name" value="HTH_ARAC"/>
    <property type="match status" value="1"/>
</dbReference>
<dbReference type="PROSITE" id="PS01124">
    <property type="entry name" value="HTH_ARAC_FAMILY_2"/>
    <property type="match status" value="1"/>
</dbReference>
<gene>
    <name evidence="5" type="ORF">SAMN04487969_12417</name>
</gene>
<dbReference type="InterPro" id="IPR037923">
    <property type="entry name" value="HTH-like"/>
</dbReference>
<evidence type="ECO:0000256" key="1">
    <source>
        <dbReference type="ARBA" id="ARBA00023015"/>
    </source>
</evidence>
<dbReference type="InterPro" id="IPR018062">
    <property type="entry name" value="HTH_AraC-typ_CS"/>
</dbReference>
<dbReference type="Pfam" id="PF12833">
    <property type="entry name" value="HTH_18"/>
    <property type="match status" value="1"/>
</dbReference>
<dbReference type="Proteomes" id="UP000183410">
    <property type="component" value="Unassembled WGS sequence"/>
</dbReference>
<keyword evidence="1" id="KW-0805">Transcription regulation</keyword>
<dbReference type="InterPro" id="IPR020449">
    <property type="entry name" value="Tscrpt_reg_AraC-type_HTH"/>
</dbReference>
<evidence type="ECO:0000259" key="4">
    <source>
        <dbReference type="PROSITE" id="PS01124"/>
    </source>
</evidence>
<evidence type="ECO:0000256" key="3">
    <source>
        <dbReference type="ARBA" id="ARBA00023163"/>
    </source>
</evidence>
<dbReference type="InterPro" id="IPR009057">
    <property type="entry name" value="Homeodomain-like_sf"/>
</dbReference>
<dbReference type="SUPFAM" id="SSF46689">
    <property type="entry name" value="Homeodomain-like"/>
    <property type="match status" value="2"/>
</dbReference>
<dbReference type="EMBL" id="FONN01000024">
    <property type="protein sequence ID" value="SFF30089.1"/>
    <property type="molecule type" value="Genomic_DNA"/>
</dbReference>
<dbReference type="Gene3D" id="2.60.120.10">
    <property type="entry name" value="Jelly Rolls"/>
    <property type="match status" value="1"/>
</dbReference>
<evidence type="ECO:0000313" key="6">
    <source>
        <dbReference type="Proteomes" id="UP000183410"/>
    </source>
</evidence>
<protein>
    <submittedName>
        <fullName evidence="5">AraC-type DNA-binding protein</fullName>
    </submittedName>
</protein>
<accession>A0A1I2HK42</accession>
<dbReference type="PRINTS" id="PR00032">
    <property type="entry name" value="HTHARAC"/>
</dbReference>
<reference evidence="6" key="1">
    <citation type="submission" date="2016-10" db="EMBL/GenBank/DDBJ databases">
        <authorList>
            <person name="Varghese N."/>
            <person name="Submissions S."/>
        </authorList>
    </citation>
    <scope>NUCLEOTIDE SEQUENCE [LARGE SCALE GENOMIC DNA]</scope>
    <source>
        <strain evidence="6">CGMCC 1.10223</strain>
    </source>
</reference>
<dbReference type="SUPFAM" id="SSF51215">
    <property type="entry name" value="Regulatory protein AraC"/>
    <property type="match status" value="1"/>
</dbReference>
<dbReference type="GO" id="GO:0003700">
    <property type="term" value="F:DNA-binding transcription factor activity"/>
    <property type="evidence" value="ECO:0007669"/>
    <property type="project" value="InterPro"/>
</dbReference>
<feature type="domain" description="HTH araC/xylS-type" evidence="4">
    <location>
        <begin position="195"/>
        <end position="293"/>
    </location>
</feature>
<sequence length="310" mass="36110">MDLTLRHSLREDRMHGDVTFPLAAYWMEYAPGEVNVDCHWHDEAEFLVVLEGEMLFQIDTEYFPVRAGEAVFIDSGDIHAGHSLNGSSCTYCAIVFDVRWLDSTSYDAVQETCVRPFQEKKKTFPRHISPDSGWKRQLLFLLRSMINCCRAPYAGFEAAVKGYFYLMLHEIAIENRACNRSEARSDDKTRIERLKKSILYIQLHYRRPIRIGELAEQIPMSEGQFFRFFKSMTRQTPVEYLNAYRVNQAAELLLHTERKISDIALEVGFDHISYFVKVFRKTLNCTPSDFRKQKRNPVQNGALLEKITIL</sequence>
<dbReference type="Gene3D" id="1.10.10.60">
    <property type="entry name" value="Homeodomain-like"/>
    <property type="match status" value="2"/>
</dbReference>
<keyword evidence="6" id="KW-1185">Reference proteome</keyword>
<name>A0A1I2HK42_9BACL</name>
<keyword evidence="2 5" id="KW-0238">DNA-binding</keyword>
<dbReference type="Pfam" id="PF07883">
    <property type="entry name" value="Cupin_2"/>
    <property type="match status" value="1"/>
</dbReference>
<proteinExistence type="predicted"/>